<organism evidence="10 11">
    <name type="scientific">Penicillium brevicompactum</name>
    <dbReference type="NCBI Taxonomy" id="5074"/>
    <lineage>
        <taxon>Eukaryota</taxon>
        <taxon>Fungi</taxon>
        <taxon>Dikarya</taxon>
        <taxon>Ascomycota</taxon>
        <taxon>Pezizomycotina</taxon>
        <taxon>Eurotiomycetes</taxon>
        <taxon>Eurotiomycetidae</taxon>
        <taxon>Eurotiales</taxon>
        <taxon>Aspergillaceae</taxon>
        <taxon>Penicillium</taxon>
    </lineage>
</organism>
<dbReference type="PROSITE" id="PS00080">
    <property type="entry name" value="MULTICOPPER_OXIDASE2"/>
    <property type="match status" value="1"/>
</dbReference>
<dbReference type="Pfam" id="PF00394">
    <property type="entry name" value="Cu-oxidase"/>
    <property type="match status" value="1"/>
</dbReference>
<dbReference type="PANTHER" id="PTHR11709">
    <property type="entry name" value="MULTI-COPPER OXIDASE"/>
    <property type="match status" value="1"/>
</dbReference>
<keyword evidence="4" id="KW-0186">Copper</keyword>
<dbReference type="InterPro" id="IPR008972">
    <property type="entry name" value="Cupredoxin"/>
</dbReference>
<accession>A0A9W9RML9</accession>
<evidence type="ECO:0000256" key="5">
    <source>
        <dbReference type="SAM" id="MobiDB-lite"/>
    </source>
</evidence>
<dbReference type="EMBL" id="JAPZBR010000002">
    <property type="protein sequence ID" value="KAJ5361669.1"/>
    <property type="molecule type" value="Genomic_DNA"/>
</dbReference>
<feature type="region of interest" description="Disordered" evidence="5">
    <location>
        <begin position="1"/>
        <end position="20"/>
    </location>
</feature>
<reference evidence="10" key="2">
    <citation type="journal article" date="2023" name="IMA Fungus">
        <title>Comparative genomic study of the Penicillium genus elucidates a diverse pangenome and 15 lateral gene transfer events.</title>
        <authorList>
            <person name="Petersen C."/>
            <person name="Sorensen T."/>
            <person name="Nielsen M.R."/>
            <person name="Sondergaard T.E."/>
            <person name="Sorensen J.L."/>
            <person name="Fitzpatrick D.A."/>
            <person name="Frisvad J.C."/>
            <person name="Nielsen K.L."/>
        </authorList>
    </citation>
    <scope>NUCLEOTIDE SEQUENCE</scope>
    <source>
        <strain evidence="10">IBT 35675</strain>
    </source>
</reference>
<dbReference type="Proteomes" id="UP001148299">
    <property type="component" value="Unassembled WGS sequence"/>
</dbReference>
<evidence type="ECO:0000256" key="1">
    <source>
        <dbReference type="ARBA" id="ARBA00010609"/>
    </source>
</evidence>
<dbReference type="SUPFAM" id="SSF49503">
    <property type="entry name" value="Cupredoxins"/>
    <property type="match status" value="3"/>
</dbReference>
<evidence type="ECO:0000256" key="6">
    <source>
        <dbReference type="SAM" id="Phobius"/>
    </source>
</evidence>
<proteinExistence type="inferred from homology"/>
<dbReference type="Pfam" id="PF07731">
    <property type="entry name" value="Cu-oxidase_2"/>
    <property type="match status" value="1"/>
</dbReference>
<dbReference type="GO" id="GO:0016491">
    <property type="term" value="F:oxidoreductase activity"/>
    <property type="evidence" value="ECO:0007669"/>
    <property type="project" value="UniProtKB-KW"/>
</dbReference>
<keyword evidence="2" id="KW-0479">Metal-binding</keyword>
<dbReference type="CDD" id="cd13910">
    <property type="entry name" value="CuRO_3_MCO_like_4"/>
    <property type="match status" value="1"/>
</dbReference>
<dbReference type="InterPro" id="IPR001117">
    <property type="entry name" value="Cu-oxidase_2nd"/>
</dbReference>
<dbReference type="Pfam" id="PF07732">
    <property type="entry name" value="Cu-oxidase_3"/>
    <property type="match status" value="1"/>
</dbReference>
<feature type="domain" description="Plastocyanin-like" evidence="9">
    <location>
        <begin position="94"/>
        <end position="208"/>
    </location>
</feature>
<evidence type="ECO:0000313" key="11">
    <source>
        <dbReference type="Proteomes" id="UP001148299"/>
    </source>
</evidence>
<evidence type="ECO:0000259" key="9">
    <source>
        <dbReference type="Pfam" id="PF07732"/>
    </source>
</evidence>
<feature type="domain" description="Plastocyanin-like" evidence="7">
    <location>
        <begin position="232"/>
        <end position="369"/>
    </location>
</feature>
<feature type="transmembrane region" description="Helical" evidence="6">
    <location>
        <begin position="26"/>
        <end position="45"/>
    </location>
</feature>
<evidence type="ECO:0000256" key="3">
    <source>
        <dbReference type="ARBA" id="ARBA00023002"/>
    </source>
</evidence>
<evidence type="ECO:0000313" key="10">
    <source>
        <dbReference type="EMBL" id="KAJ5361669.1"/>
    </source>
</evidence>
<name>A0A9W9RML9_PENBR</name>
<dbReference type="InterPro" id="IPR045087">
    <property type="entry name" value="Cu-oxidase_fam"/>
</dbReference>
<sequence>MESQARIVGTSKQPDVRPVSKPRRPWPLVGCLLVACLLVGLFYSIQLTASSPAPLSIPEHQEKDELVTRPQIELHPEHHIHRAPVTQYLNWRVTSDYRRPDGVLKRVCLINGLFPGPTIEARSGDTLIINVTNNLPEESIALHWHGLSITNAMDGAAGVSQCPITPGGHFVYNLTIPFEQSGTFWYHAHSGVSRADGLYGGLVVHPPASTPSIRGPVLGARKEINHHSYEKDMLLLIGDWYHRPAREVLDWYTDPGNFGNEPVPDSLLINGVGHFNCTMAVPARPVNCTSQSTKHSFLGLDTPNKFLIRVINTGALAGFDLSFDQHAVDLIQIDSVDVQRPKERDINSLGTLYPGQRMNFVLRSIQDPRDQASMTVHLNQECFKYANPALTPDQTFSLDPVPKSSSNVTTDRPPSINHLDIHKVPSTHSVLERLPPTAQQTHVLYTKIQKMARYSNKPFGYFNQTTWKPQKGPPSPLLYLPRSKWDKNQLSISTGSAPVWVDLVINNLDEGSHPFHLIPQHGHSFYILATHQSKYGWGSFNPFVDKVPPHLSQIPGRDTTTGLYDLPKAALRDTVQIPSRGYAVIRFKADNPGVWLLHCHILWHSVTGMAMLIDVQGDPAGLAAHSAPSSNDGSSMCTTV</sequence>
<keyword evidence="6" id="KW-0812">Transmembrane</keyword>
<dbReference type="AlphaFoldDB" id="A0A9W9RML9"/>
<dbReference type="InterPro" id="IPR011707">
    <property type="entry name" value="Cu-oxidase-like_N"/>
</dbReference>
<comment type="caution">
    <text evidence="10">The sequence shown here is derived from an EMBL/GenBank/DDBJ whole genome shotgun (WGS) entry which is preliminary data.</text>
</comment>
<dbReference type="GO" id="GO:0005507">
    <property type="term" value="F:copper ion binding"/>
    <property type="evidence" value="ECO:0007669"/>
    <property type="project" value="InterPro"/>
</dbReference>
<protein>
    <submittedName>
        <fullName evidence="10">Uncharacterized protein</fullName>
    </submittedName>
</protein>
<reference evidence="10" key="1">
    <citation type="submission" date="2022-12" db="EMBL/GenBank/DDBJ databases">
        <authorList>
            <person name="Petersen C."/>
        </authorList>
    </citation>
    <scope>NUCLEOTIDE SEQUENCE</scope>
    <source>
        <strain evidence="10">IBT 35675</strain>
    </source>
</reference>
<keyword evidence="6" id="KW-1133">Transmembrane helix</keyword>
<comment type="similarity">
    <text evidence="1">Belongs to the multicopper oxidase family.</text>
</comment>
<keyword evidence="11" id="KW-1185">Reference proteome</keyword>
<keyword evidence="3" id="KW-0560">Oxidoreductase</keyword>
<gene>
    <name evidence="10" type="ORF">N7541_002513</name>
</gene>
<evidence type="ECO:0000259" key="8">
    <source>
        <dbReference type="Pfam" id="PF07731"/>
    </source>
</evidence>
<evidence type="ECO:0000259" key="7">
    <source>
        <dbReference type="Pfam" id="PF00394"/>
    </source>
</evidence>
<evidence type="ECO:0000256" key="4">
    <source>
        <dbReference type="ARBA" id="ARBA00023008"/>
    </source>
</evidence>
<feature type="domain" description="Plastocyanin-like" evidence="8">
    <location>
        <begin position="498"/>
        <end position="615"/>
    </location>
</feature>
<dbReference type="PANTHER" id="PTHR11709:SF414">
    <property type="entry name" value="ADR239WP"/>
    <property type="match status" value="1"/>
</dbReference>
<keyword evidence="6" id="KW-0472">Membrane</keyword>
<dbReference type="Gene3D" id="2.60.40.420">
    <property type="entry name" value="Cupredoxins - blue copper proteins"/>
    <property type="match status" value="3"/>
</dbReference>
<evidence type="ECO:0000256" key="2">
    <source>
        <dbReference type="ARBA" id="ARBA00022723"/>
    </source>
</evidence>
<dbReference type="InterPro" id="IPR002355">
    <property type="entry name" value="Cu_oxidase_Cu_BS"/>
</dbReference>
<dbReference type="InterPro" id="IPR011706">
    <property type="entry name" value="Cu-oxidase_C"/>
</dbReference>